<sequence length="112" mass="11956">MKRIFHPGGSVVTGSDLADAVMEYAESLSGRSQVDVVDIPVLTDSGLPARARFLIGASSQLVSVTSEPILRELIESGTSEDLRRRALVGADTALVGWTGDGLDSPQFDEFDY</sequence>
<organism evidence="1 2">
    <name type="scientific">Cryobacterium mannosilyticum</name>
    <dbReference type="NCBI Taxonomy" id="1259190"/>
    <lineage>
        <taxon>Bacteria</taxon>
        <taxon>Bacillati</taxon>
        <taxon>Actinomycetota</taxon>
        <taxon>Actinomycetes</taxon>
        <taxon>Micrococcales</taxon>
        <taxon>Microbacteriaceae</taxon>
        <taxon>Cryobacterium</taxon>
    </lineage>
</organism>
<accession>A0A4R8WD27</accession>
<comment type="caution">
    <text evidence="1">The sequence shown here is derived from an EMBL/GenBank/DDBJ whole genome shotgun (WGS) entry which is preliminary data.</text>
</comment>
<dbReference type="Proteomes" id="UP000297643">
    <property type="component" value="Unassembled WGS sequence"/>
</dbReference>
<gene>
    <name evidence="1" type="ORF">E3O32_01660</name>
</gene>
<keyword evidence="2" id="KW-1185">Reference proteome</keyword>
<evidence type="ECO:0000313" key="1">
    <source>
        <dbReference type="EMBL" id="TFC07260.1"/>
    </source>
</evidence>
<protein>
    <submittedName>
        <fullName evidence="1">Uncharacterized protein</fullName>
    </submittedName>
</protein>
<dbReference type="AlphaFoldDB" id="A0A4R8WD27"/>
<evidence type="ECO:0000313" key="2">
    <source>
        <dbReference type="Proteomes" id="UP000297643"/>
    </source>
</evidence>
<dbReference type="RefSeq" id="WP_134506377.1">
    <property type="nucleotide sequence ID" value="NZ_SOFM01000007.1"/>
</dbReference>
<dbReference type="EMBL" id="SOFM01000007">
    <property type="protein sequence ID" value="TFC07260.1"/>
    <property type="molecule type" value="Genomic_DNA"/>
</dbReference>
<name>A0A4R8WD27_9MICO</name>
<proteinExistence type="predicted"/>
<reference evidence="1 2" key="1">
    <citation type="submission" date="2019-03" db="EMBL/GenBank/DDBJ databases">
        <title>Genomics of glacier-inhabiting Cryobacterium strains.</title>
        <authorList>
            <person name="Liu Q."/>
            <person name="Xin Y.-H."/>
        </authorList>
    </citation>
    <scope>NUCLEOTIDE SEQUENCE [LARGE SCALE GENOMIC DNA]</scope>
    <source>
        <strain evidence="1 2">RHLT2-21</strain>
    </source>
</reference>